<comment type="caution">
    <text evidence="5">The sequence shown here is derived from an EMBL/GenBank/DDBJ whole genome shotgun (WGS) entry which is preliminary data.</text>
</comment>
<organism evidence="5 6">
    <name type="scientific">Gonium pectorale</name>
    <name type="common">Green alga</name>
    <dbReference type="NCBI Taxonomy" id="33097"/>
    <lineage>
        <taxon>Eukaryota</taxon>
        <taxon>Viridiplantae</taxon>
        <taxon>Chlorophyta</taxon>
        <taxon>core chlorophytes</taxon>
        <taxon>Chlorophyceae</taxon>
        <taxon>CS clade</taxon>
        <taxon>Chlamydomonadales</taxon>
        <taxon>Volvocaceae</taxon>
        <taxon>Gonium</taxon>
    </lineage>
</organism>
<dbReference type="PROSITE" id="PS50097">
    <property type="entry name" value="BTB"/>
    <property type="match status" value="1"/>
</dbReference>
<keyword evidence="6" id="KW-1185">Reference proteome</keyword>
<dbReference type="InterPro" id="IPR000210">
    <property type="entry name" value="BTB/POZ_dom"/>
</dbReference>
<dbReference type="Pfam" id="PF00651">
    <property type="entry name" value="BTB"/>
    <property type="match status" value="1"/>
</dbReference>
<accession>A0A150GL98</accession>
<dbReference type="Gene3D" id="3.30.710.10">
    <property type="entry name" value="Potassium Channel Kv1.1, Chain A"/>
    <property type="match status" value="1"/>
</dbReference>
<proteinExistence type="predicted"/>
<dbReference type="CDD" id="cd18186">
    <property type="entry name" value="BTB_POZ_ZBTB_KLHL-like"/>
    <property type="match status" value="1"/>
</dbReference>
<evidence type="ECO:0000256" key="1">
    <source>
        <dbReference type="ARBA" id="ARBA00004906"/>
    </source>
</evidence>
<dbReference type="GO" id="GO:0005737">
    <property type="term" value="C:cytoplasm"/>
    <property type="evidence" value="ECO:0007669"/>
    <property type="project" value="TreeGrafter"/>
</dbReference>
<sequence>MLPSGYLAVHMVDELRILDLGLKPLRDIAAPAPPPPGPPRRTLPGDLGALLDRQPDRTADLEVVVGDTAFPVHRALLGARCDYFRQRLEGGFADGAVARLSLPDVDPEAFALLLRFLYTGAVDIPAALLRQVAELADRLLLPELCRDAQAQVLAEVGPESVVDAMLWAESRGAGFSQLLSELKAWHLEHYEEVLRQARSSLKRLATEDPELMVELMESREARVTKVARRH</sequence>
<dbReference type="Proteomes" id="UP000075714">
    <property type="component" value="Unassembled WGS sequence"/>
</dbReference>
<protein>
    <recommendedName>
        <fullName evidence="4">BTB domain-containing protein</fullName>
    </recommendedName>
</protein>
<dbReference type="PANTHER" id="PTHR46231">
    <property type="entry name" value="ANKYRIN REPEAT AND BTB/POZ DOMAIN-CONTAINING PROTEIN 1"/>
    <property type="match status" value="1"/>
</dbReference>
<evidence type="ECO:0000256" key="3">
    <source>
        <dbReference type="ARBA" id="ARBA00023043"/>
    </source>
</evidence>
<dbReference type="EMBL" id="LSYV01000017">
    <property type="protein sequence ID" value="KXZ50574.1"/>
    <property type="molecule type" value="Genomic_DNA"/>
</dbReference>
<dbReference type="AlphaFoldDB" id="A0A150GL98"/>
<feature type="domain" description="BTB" evidence="4">
    <location>
        <begin position="59"/>
        <end position="126"/>
    </location>
</feature>
<dbReference type="InterPro" id="IPR044515">
    <property type="entry name" value="ABTB1"/>
</dbReference>
<keyword evidence="2" id="KW-0677">Repeat</keyword>
<comment type="pathway">
    <text evidence="1">Protein modification; protein ubiquitination.</text>
</comment>
<gene>
    <name evidence="5" type="ORF">GPECTOR_16g749</name>
</gene>
<name>A0A150GL98_GONPE</name>
<dbReference type="OrthoDB" id="537338at2759"/>
<dbReference type="SUPFAM" id="SSF54695">
    <property type="entry name" value="POZ domain"/>
    <property type="match status" value="1"/>
</dbReference>
<dbReference type="InterPro" id="IPR011333">
    <property type="entry name" value="SKP1/BTB/POZ_sf"/>
</dbReference>
<dbReference type="SMART" id="SM00225">
    <property type="entry name" value="BTB"/>
    <property type="match status" value="1"/>
</dbReference>
<evidence type="ECO:0000313" key="5">
    <source>
        <dbReference type="EMBL" id="KXZ50574.1"/>
    </source>
</evidence>
<evidence type="ECO:0000256" key="2">
    <source>
        <dbReference type="ARBA" id="ARBA00022737"/>
    </source>
</evidence>
<keyword evidence="3" id="KW-0040">ANK repeat</keyword>
<dbReference type="GO" id="GO:0000151">
    <property type="term" value="C:ubiquitin ligase complex"/>
    <property type="evidence" value="ECO:0007669"/>
    <property type="project" value="TreeGrafter"/>
</dbReference>
<reference evidence="6" key="1">
    <citation type="journal article" date="2016" name="Nat. Commun.">
        <title>The Gonium pectorale genome demonstrates co-option of cell cycle regulation during the evolution of multicellularity.</title>
        <authorList>
            <person name="Hanschen E.R."/>
            <person name="Marriage T.N."/>
            <person name="Ferris P.J."/>
            <person name="Hamaji T."/>
            <person name="Toyoda A."/>
            <person name="Fujiyama A."/>
            <person name="Neme R."/>
            <person name="Noguchi H."/>
            <person name="Minakuchi Y."/>
            <person name="Suzuki M."/>
            <person name="Kawai-Toyooka H."/>
            <person name="Smith D.R."/>
            <person name="Sparks H."/>
            <person name="Anderson J."/>
            <person name="Bakaric R."/>
            <person name="Luria V."/>
            <person name="Karger A."/>
            <person name="Kirschner M.W."/>
            <person name="Durand P.M."/>
            <person name="Michod R.E."/>
            <person name="Nozaki H."/>
            <person name="Olson B.J."/>
        </authorList>
    </citation>
    <scope>NUCLEOTIDE SEQUENCE [LARGE SCALE GENOMIC DNA]</scope>
    <source>
        <strain evidence="6">NIES-2863</strain>
    </source>
</reference>
<evidence type="ECO:0000313" key="6">
    <source>
        <dbReference type="Proteomes" id="UP000075714"/>
    </source>
</evidence>
<dbReference type="PANTHER" id="PTHR46231:SF1">
    <property type="entry name" value="ANKYRIN REPEAT AND BTB_POZ DOMAIN-CONTAINING PROTEIN 1"/>
    <property type="match status" value="1"/>
</dbReference>
<evidence type="ECO:0000259" key="4">
    <source>
        <dbReference type="PROSITE" id="PS50097"/>
    </source>
</evidence>